<dbReference type="InterPro" id="IPR010870">
    <property type="entry name" value="Porin_O/P"/>
</dbReference>
<protein>
    <submittedName>
        <fullName evidence="2">Phosphate-selective porin O and P</fullName>
    </submittedName>
</protein>
<keyword evidence="3" id="KW-1185">Reference proteome</keyword>
<dbReference type="EMBL" id="FNGV01000005">
    <property type="protein sequence ID" value="SDM15217.1"/>
    <property type="molecule type" value="Genomic_DNA"/>
</dbReference>
<feature type="signal peptide" evidence="1">
    <location>
        <begin position="1"/>
        <end position="29"/>
    </location>
</feature>
<dbReference type="Gene3D" id="2.40.160.10">
    <property type="entry name" value="Porin"/>
    <property type="match status" value="1"/>
</dbReference>
<dbReference type="OrthoDB" id="5442696at2"/>
<evidence type="ECO:0000313" key="3">
    <source>
        <dbReference type="Proteomes" id="UP000199440"/>
    </source>
</evidence>
<gene>
    <name evidence="2" type="ORF">SAMN04488514_105237</name>
</gene>
<dbReference type="Pfam" id="PF07396">
    <property type="entry name" value="Porin_O_P"/>
    <property type="match status" value="1"/>
</dbReference>
<evidence type="ECO:0000313" key="2">
    <source>
        <dbReference type="EMBL" id="SDM15217.1"/>
    </source>
</evidence>
<name>A0A1G9QX89_9FLAO</name>
<keyword evidence="1" id="KW-0732">Signal</keyword>
<accession>A0A1G9QX89</accession>
<organism evidence="2 3">
    <name type="scientific">Kriegella aquimaris</name>
    <dbReference type="NCBI Taxonomy" id="192904"/>
    <lineage>
        <taxon>Bacteria</taxon>
        <taxon>Pseudomonadati</taxon>
        <taxon>Bacteroidota</taxon>
        <taxon>Flavobacteriia</taxon>
        <taxon>Flavobacteriales</taxon>
        <taxon>Flavobacteriaceae</taxon>
        <taxon>Kriegella</taxon>
    </lineage>
</organism>
<reference evidence="2 3" key="1">
    <citation type="submission" date="2016-10" db="EMBL/GenBank/DDBJ databases">
        <authorList>
            <person name="de Groot N.N."/>
        </authorList>
    </citation>
    <scope>NUCLEOTIDE SEQUENCE [LARGE SCALE GENOMIC DNA]</scope>
    <source>
        <strain evidence="2 3">DSM 19886</strain>
    </source>
</reference>
<dbReference type="STRING" id="192904.SAMN04488514_105237"/>
<dbReference type="InterPro" id="IPR023614">
    <property type="entry name" value="Porin_dom_sf"/>
</dbReference>
<dbReference type="Proteomes" id="UP000199440">
    <property type="component" value="Unassembled WGS sequence"/>
</dbReference>
<proteinExistence type="predicted"/>
<dbReference type="RefSeq" id="WP_089889587.1">
    <property type="nucleotide sequence ID" value="NZ_FNGV01000005.1"/>
</dbReference>
<sequence>MNVHKTISLVKLRYLPLSFLLLSCFISYSQENPAPKFGKGILNLIGQDSTWSMKIATRMQLLSTASWEKGPNGGLINPTSNTLIRRARLKFDGFAYSPKLKYKIELGLSNRDISGASEYTSNAPRYILDAVIMWNFYKNFEVRLGQSKLPGNMERLISSGNLQQVDRSLLNRRFTIDREMGIQLWHHFNLTDTFMVREKLSIAKGEGRNVTSENLGGHHYTARVELFPLGEFENNGEYSGGDLKREQKPKLMLAGSYDSNQNAVKTRSNQGSYMINDIGFYQTNISTVFIDAMFKYNGFSLMGEYAYRSANDPIAKNSDGTETGEVVWVGNGLNLQTGYLFPSNWEVSGRFTSIDIDKIITGRNLENQYTIGLSKYIVGHKLKVQTDMSYLAVSNEQDQILCRLQVELHF</sequence>
<dbReference type="AlphaFoldDB" id="A0A1G9QX89"/>
<dbReference type="SUPFAM" id="SSF56935">
    <property type="entry name" value="Porins"/>
    <property type="match status" value="1"/>
</dbReference>
<evidence type="ECO:0000256" key="1">
    <source>
        <dbReference type="SAM" id="SignalP"/>
    </source>
</evidence>
<dbReference type="PROSITE" id="PS51257">
    <property type="entry name" value="PROKAR_LIPOPROTEIN"/>
    <property type="match status" value="1"/>
</dbReference>
<feature type="chain" id="PRO_5011540932" evidence="1">
    <location>
        <begin position="30"/>
        <end position="410"/>
    </location>
</feature>